<dbReference type="eggNOG" id="COG3343">
    <property type="taxonomic scope" value="Bacteria"/>
</dbReference>
<evidence type="ECO:0000256" key="2">
    <source>
        <dbReference type="ARBA" id="ARBA00022478"/>
    </source>
</evidence>
<dbReference type="RefSeq" id="WP_033163138.1">
    <property type="nucleotide sequence ID" value="NZ_CACVPP010000010.1"/>
</dbReference>
<feature type="domain" description="HTH HARE-type" evidence="8">
    <location>
        <begin position="6"/>
        <end position="73"/>
    </location>
</feature>
<evidence type="ECO:0000256" key="3">
    <source>
        <dbReference type="ARBA" id="ARBA00022679"/>
    </source>
</evidence>
<dbReference type="PROSITE" id="PS51913">
    <property type="entry name" value="HTH_HARE"/>
    <property type="match status" value="1"/>
</dbReference>
<evidence type="ECO:0000313" key="10">
    <source>
        <dbReference type="Proteomes" id="UP000183028"/>
    </source>
</evidence>
<gene>
    <name evidence="9" type="ORF">SAMN04487834_101340</name>
</gene>
<keyword evidence="3" id="KW-0808">Transferase</keyword>
<dbReference type="GO" id="GO:0016779">
    <property type="term" value="F:nucleotidyltransferase activity"/>
    <property type="evidence" value="ECO:0007669"/>
    <property type="project" value="UniProtKB-KW"/>
</dbReference>
<dbReference type="NCBIfam" id="TIGR04567">
    <property type="entry name" value="RNAP_delt_lowGC"/>
    <property type="match status" value="1"/>
</dbReference>
<evidence type="ECO:0000256" key="1">
    <source>
        <dbReference type="ARBA" id="ARBA00009828"/>
    </source>
</evidence>
<dbReference type="AlphaFoldDB" id="A0A1H6SF97"/>
<evidence type="ECO:0000256" key="7">
    <source>
        <dbReference type="SAM" id="MobiDB-lite"/>
    </source>
</evidence>
<dbReference type="GO" id="GO:0006355">
    <property type="term" value="P:regulation of DNA-templated transcription"/>
    <property type="evidence" value="ECO:0007669"/>
    <property type="project" value="InterPro"/>
</dbReference>
<dbReference type="Gene3D" id="1.10.10.1250">
    <property type="entry name" value="RNA polymerase, subunit delta, N-terminal domain"/>
    <property type="match status" value="1"/>
</dbReference>
<dbReference type="GO" id="GO:0000428">
    <property type="term" value="C:DNA-directed RNA polymerase complex"/>
    <property type="evidence" value="ECO:0007669"/>
    <property type="project" value="UniProtKB-KW"/>
</dbReference>
<keyword evidence="4" id="KW-0548">Nucleotidyltransferase</keyword>
<dbReference type="Proteomes" id="UP000183028">
    <property type="component" value="Unassembled WGS sequence"/>
</dbReference>
<evidence type="ECO:0000259" key="8">
    <source>
        <dbReference type="PROSITE" id="PS51913"/>
    </source>
</evidence>
<accession>A0A1H6SF97</accession>
<proteinExistence type="inferred from homology"/>
<dbReference type="InterPro" id="IPR007759">
    <property type="entry name" value="Asxl_HARE-HTH"/>
</dbReference>
<keyword evidence="10" id="KW-1185">Reference proteome</keyword>
<dbReference type="InterPro" id="IPR038087">
    <property type="entry name" value="RNAP_delta_N_dom_sf"/>
</dbReference>
<dbReference type="GO" id="GO:0006351">
    <property type="term" value="P:DNA-templated transcription"/>
    <property type="evidence" value="ECO:0007669"/>
    <property type="project" value="InterPro"/>
</dbReference>
<dbReference type="GeneID" id="54120529"/>
<reference evidence="10" key="1">
    <citation type="submission" date="2016-10" db="EMBL/GenBank/DDBJ databases">
        <authorList>
            <person name="Varghese N."/>
        </authorList>
    </citation>
    <scope>NUCLEOTIDE SEQUENCE [LARGE SCALE GENOMIC DNA]</scope>
    <source>
        <strain evidence="10">DSM 20406</strain>
    </source>
</reference>
<comment type="similarity">
    <text evidence="1">Belongs to the RpoE family.</text>
</comment>
<name>A0A1H6SF97_9FIRM</name>
<keyword evidence="5" id="KW-0804">Transcription</keyword>
<evidence type="ECO:0000256" key="5">
    <source>
        <dbReference type="ARBA" id="ARBA00023163"/>
    </source>
</evidence>
<feature type="compositionally biased region" description="Acidic residues" evidence="7">
    <location>
        <begin position="87"/>
        <end position="112"/>
    </location>
</feature>
<dbReference type="OrthoDB" id="401223at2"/>
<evidence type="ECO:0000313" key="9">
    <source>
        <dbReference type="EMBL" id="SEI63467.1"/>
    </source>
</evidence>
<evidence type="ECO:0000256" key="4">
    <source>
        <dbReference type="ARBA" id="ARBA00022695"/>
    </source>
</evidence>
<dbReference type="InterPro" id="IPR029757">
    <property type="entry name" value="RpoE"/>
</dbReference>
<protein>
    <recommendedName>
        <fullName evidence="6">RNAP delta factor</fullName>
    </recommendedName>
</protein>
<evidence type="ECO:0000256" key="6">
    <source>
        <dbReference type="ARBA" id="ARBA00031937"/>
    </source>
</evidence>
<sequence>MDYKQSSMVDIAFDYMKSLSGPVSFFDLWNKVAELKDYNEEERDQNQSLFYTGLILDGRMITTGENMWDLRLRRKFEEVHIDMNDIYNDDEEVDEEEVDDSVDEDSYDDDEN</sequence>
<feature type="region of interest" description="Disordered" evidence="7">
    <location>
        <begin position="86"/>
        <end position="112"/>
    </location>
</feature>
<dbReference type="EMBL" id="FNYK01000013">
    <property type="protein sequence ID" value="SEI63467.1"/>
    <property type="molecule type" value="Genomic_DNA"/>
</dbReference>
<keyword evidence="2 9" id="KW-0240">DNA-directed RNA polymerase</keyword>
<organism evidence="9 10">
    <name type="scientific">Sharpea azabuensis</name>
    <dbReference type="NCBI Taxonomy" id="322505"/>
    <lineage>
        <taxon>Bacteria</taxon>
        <taxon>Bacillati</taxon>
        <taxon>Bacillota</taxon>
        <taxon>Erysipelotrichia</taxon>
        <taxon>Erysipelotrichales</taxon>
        <taxon>Coprobacillaceae</taxon>
        <taxon>Sharpea</taxon>
    </lineage>
</organism>
<dbReference type="STRING" id="322505.SAMN04487836_12622"/>